<dbReference type="EMBL" id="SWKR01000001">
    <property type="protein sequence ID" value="TKD53190.1"/>
    <property type="molecule type" value="Genomic_DNA"/>
</dbReference>
<dbReference type="AlphaFoldDB" id="A0A4U1L9W2"/>
<dbReference type="Proteomes" id="UP000309138">
    <property type="component" value="Unassembled WGS sequence"/>
</dbReference>
<sequence length="253" mass="27988">MTILTRRALLGGLVAGAGGLVSGCDALGQDETFRSILFKGADWHQWTQRALTDRNALAREFRPEQMSPVFRTNGTRNPNTPTYNAQAATGFVDWRVQVDGLVARPQSFSIAQLLSMPQRAQITRHDCVEGWSAIGKWQGPRLATLLDAAGLSDRARYIVFHCADRYAGGRPYYESIDLVDAFHPQTILALGLNDQRLGVGHGAPVRLRVERQLGYKHAKYVERIEAVADLAPIHGGKGGLWEDIADYEWYAGI</sequence>
<evidence type="ECO:0000313" key="3">
    <source>
        <dbReference type="Proteomes" id="UP000309138"/>
    </source>
</evidence>
<dbReference type="InterPro" id="IPR036374">
    <property type="entry name" value="OxRdtase_Mopterin-bd_sf"/>
</dbReference>
<evidence type="ECO:0000313" key="2">
    <source>
        <dbReference type="EMBL" id="TKD53190.1"/>
    </source>
</evidence>
<name>A0A4U1L9W2_9SPHN</name>
<keyword evidence="3" id="KW-1185">Reference proteome</keyword>
<comment type="caution">
    <text evidence="2">The sequence shown here is derived from an EMBL/GenBank/DDBJ whole genome shotgun (WGS) entry which is preliminary data.</text>
</comment>
<protein>
    <submittedName>
        <fullName evidence="2">Molybdopterin-binding protein</fullName>
    </submittedName>
</protein>
<dbReference type="Pfam" id="PF00174">
    <property type="entry name" value="Oxidored_molyb"/>
    <property type="match status" value="1"/>
</dbReference>
<gene>
    <name evidence="2" type="ORF">FBR43_02350</name>
</gene>
<reference evidence="2 3" key="1">
    <citation type="submission" date="2019-04" db="EMBL/GenBank/DDBJ databases">
        <authorList>
            <person name="Yang Y."/>
            <person name="Wei D."/>
        </authorList>
    </citation>
    <scope>NUCLEOTIDE SEQUENCE [LARGE SCALE GENOMIC DNA]</scope>
    <source>
        <strain evidence="2 3">L-1-4w-11</strain>
    </source>
</reference>
<proteinExistence type="predicted"/>
<feature type="domain" description="Oxidoreductase molybdopterin-binding" evidence="1">
    <location>
        <begin position="93"/>
        <end position="228"/>
    </location>
</feature>
<dbReference type="PANTHER" id="PTHR43032">
    <property type="entry name" value="PROTEIN-METHIONINE-SULFOXIDE REDUCTASE"/>
    <property type="match status" value="1"/>
</dbReference>
<dbReference type="InterPro" id="IPR000572">
    <property type="entry name" value="OxRdtase_Mopterin-bd_dom"/>
</dbReference>
<dbReference type="OrthoDB" id="9795587at2"/>
<accession>A0A4U1L9W2</accession>
<dbReference type="PANTHER" id="PTHR43032:SF2">
    <property type="entry name" value="BLL0505 PROTEIN"/>
    <property type="match status" value="1"/>
</dbReference>
<dbReference type="SUPFAM" id="SSF56524">
    <property type="entry name" value="Oxidoreductase molybdopterin-binding domain"/>
    <property type="match status" value="1"/>
</dbReference>
<evidence type="ECO:0000259" key="1">
    <source>
        <dbReference type="Pfam" id="PF00174"/>
    </source>
</evidence>
<dbReference type="PROSITE" id="PS51257">
    <property type="entry name" value="PROKAR_LIPOPROTEIN"/>
    <property type="match status" value="1"/>
</dbReference>
<organism evidence="2 3">
    <name type="scientific">Sphingomonas baiyangensis</name>
    <dbReference type="NCBI Taxonomy" id="2572576"/>
    <lineage>
        <taxon>Bacteria</taxon>
        <taxon>Pseudomonadati</taxon>
        <taxon>Pseudomonadota</taxon>
        <taxon>Alphaproteobacteria</taxon>
        <taxon>Sphingomonadales</taxon>
        <taxon>Sphingomonadaceae</taxon>
        <taxon>Sphingomonas</taxon>
    </lineage>
</organism>
<dbReference type="Gene3D" id="3.90.420.10">
    <property type="entry name" value="Oxidoreductase, molybdopterin-binding domain"/>
    <property type="match status" value="1"/>
</dbReference>
<dbReference type="RefSeq" id="WP_136941610.1">
    <property type="nucleotide sequence ID" value="NZ_SWKR01000001.1"/>
</dbReference>